<name>A0ABX1RQM2_9PSEU</name>
<dbReference type="Proteomes" id="UP001296706">
    <property type="component" value="Unassembled WGS sequence"/>
</dbReference>
<dbReference type="InterPro" id="IPR027417">
    <property type="entry name" value="P-loop_NTPase"/>
</dbReference>
<dbReference type="GO" id="GO:0005524">
    <property type="term" value="F:ATP binding"/>
    <property type="evidence" value="ECO:0007669"/>
    <property type="project" value="UniProtKB-KW"/>
</dbReference>
<dbReference type="SUPFAM" id="SSF52540">
    <property type="entry name" value="P-loop containing nucleoside triphosphate hydrolases"/>
    <property type="match status" value="1"/>
</dbReference>
<dbReference type="EMBL" id="JAAXKY010000183">
    <property type="protein sequence ID" value="NMH81944.1"/>
    <property type="molecule type" value="Genomic_DNA"/>
</dbReference>
<keyword evidence="1" id="KW-0067">ATP-binding</keyword>
<accession>A0ABX1RQM2</accession>
<sequence length="181" mass="20425">MIVWVNGAFGSGKTTLVRELHRQWPATLVFDPEQVGYVLREIVDVPTGNFQDLPLWRRQVAAMAVGLLEEYHRPLLVPMTLVEAAYLDEIIAAVGGITVRHFYLDVPRDVLVQRIESRTMTPDDPGRDADVRAWCVAQIERCRATTDRLPTGTVFLDGRQRVPELTATVLEHLGRAPSVRR</sequence>
<gene>
    <name evidence="1" type="ORF">HF577_33260</name>
</gene>
<comment type="caution">
    <text evidence="1">The sequence shown here is derived from an EMBL/GenBank/DDBJ whole genome shotgun (WGS) entry which is preliminary data.</text>
</comment>
<proteinExistence type="predicted"/>
<evidence type="ECO:0000313" key="1">
    <source>
        <dbReference type="EMBL" id="NMH81944.1"/>
    </source>
</evidence>
<protein>
    <submittedName>
        <fullName evidence="1">ATP-binding protein</fullName>
    </submittedName>
</protein>
<organism evidence="1 2">
    <name type="scientific">Pseudonocardia xinjiangensis</name>
    <dbReference type="NCBI Taxonomy" id="75289"/>
    <lineage>
        <taxon>Bacteria</taxon>
        <taxon>Bacillati</taxon>
        <taxon>Actinomycetota</taxon>
        <taxon>Actinomycetes</taxon>
        <taxon>Pseudonocardiales</taxon>
        <taxon>Pseudonocardiaceae</taxon>
        <taxon>Pseudonocardia</taxon>
    </lineage>
</organism>
<keyword evidence="1" id="KW-0547">Nucleotide-binding</keyword>
<reference evidence="1 2" key="1">
    <citation type="submission" date="2020-04" db="EMBL/GenBank/DDBJ databases">
        <authorList>
            <person name="Klaysubun C."/>
            <person name="Duangmal K."/>
            <person name="Lipun K."/>
        </authorList>
    </citation>
    <scope>NUCLEOTIDE SEQUENCE [LARGE SCALE GENOMIC DNA]</scope>
    <source>
        <strain evidence="1 2">JCM 11839</strain>
    </source>
</reference>
<dbReference type="RefSeq" id="WP_169399965.1">
    <property type="nucleotide sequence ID" value="NZ_BAAAJH010000028.1"/>
</dbReference>
<dbReference type="Gene3D" id="3.40.50.300">
    <property type="entry name" value="P-loop containing nucleotide triphosphate hydrolases"/>
    <property type="match status" value="1"/>
</dbReference>
<evidence type="ECO:0000313" key="2">
    <source>
        <dbReference type="Proteomes" id="UP001296706"/>
    </source>
</evidence>
<keyword evidence="2" id="KW-1185">Reference proteome</keyword>
<dbReference type="Pfam" id="PF13671">
    <property type="entry name" value="AAA_33"/>
    <property type="match status" value="1"/>
</dbReference>